<feature type="compositionally biased region" description="Polar residues" evidence="1">
    <location>
        <begin position="101"/>
        <end position="114"/>
    </location>
</feature>
<proteinExistence type="predicted"/>
<evidence type="ECO:0000313" key="4">
    <source>
        <dbReference type="Proteomes" id="UP000823388"/>
    </source>
</evidence>
<keyword evidence="2" id="KW-0732">Signal</keyword>
<feature type="chain" id="PRO_5035755684" evidence="2">
    <location>
        <begin position="22"/>
        <end position="133"/>
    </location>
</feature>
<feature type="signal peptide" evidence="2">
    <location>
        <begin position="1"/>
        <end position="21"/>
    </location>
</feature>
<reference evidence="3" key="1">
    <citation type="submission" date="2020-05" db="EMBL/GenBank/DDBJ databases">
        <title>WGS assembly of Panicum virgatum.</title>
        <authorList>
            <person name="Lovell J.T."/>
            <person name="Jenkins J."/>
            <person name="Shu S."/>
            <person name="Juenger T.E."/>
            <person name="Schmutz J."/>
        </authorList>
    </citation>
    <scope>NUCLEOTIDE SEQUENCE</scope>
    <source>
        <strain evidence="3">AP13</strain>
    </source>
</reference>
<evidence type="ECO:0000256" key="1">
    <source>
        <dbReference type="SAM" id="MobiDB-lite"/>
    </source>
</evidence>
<name>A0A8T0VJZ4_PANVG</name>
<sequence length="133" mass="14288">MLPVKVLLFFPNLAAFPLAHGASHSPLPPVRFQRHSTSAAASPPPTPQQPPRPPPPPPPPIPAQLLPPSPPKRCKPVTLAPSPSPKQRRRPRNQHPAAQNLADSRVQTTSTQSYAAVPETGSSLKHPRGLLKH</sequence>
<evidence type="ECO:0000256" key="2">
    <source>
        <dbReference type="SAM" id="SignalP"/>
    </source>
</evidence>
<dbReference type="Proteomes" id="UP000823388">
    <property type="component" value="Chromosome 2N"/>
</dbReference>
<feature type="compositionally biased region" description="Pro residues" evidence="1">
    <location>
        <begin position="42"/>
        <end position="71"/>
    </location>
</feature>
<accession>A0A8T0VJZ4</accession>
<comment type="caution">
    <text evidence="3">The sequence shown here is derived from an EMBL/GenBank/DDBJ whole genome shotgun (WGS) entry which is preliminary data.</text>
</comment>
<keyword evidence="4" id="KW-1185">Reference proteome</keyword>
<gene>
    <name evidence="3" type="ORF">PVAP13_2NG256003</name>
</gene>
<evidence type="ECO:0000313" key="3">
    <source>
        <dbReference type="EMBL" id="KAG2633946.1"/>
    </source>
</evidence>
<protein>
    <submittedName>
        <fullName evidence="3">Uncharacterized protein</fullName>
    </submittedName>
</protein>
<organism evidence="3 4">
    <name type="scientific">Panicum virgatum</name>
    <name type="common">Blackwell switchgrass</name>
    <dbReference type="NCBI Taxonomy" id="38727"/>
    <lineage>
        <taxon>Eukaryota</taxon>
        <taxon>Viridiplantae</taxon>
        <taxon>Streptophyta</taxon>
        <taxon>Embryophyta</taxon>
        <taxon>Tracheophyta</taxon>
        <taxon>Spermatophyta</taxon>
        <taxon>Magnoliopsida</taxon>
        <taxon>Liliopsida</taxon>
        <taxon>Poales</taxon>
        <taxon>Poaceae</taxon>
        <taxon>PACMAD clade</taxon>
        <taxon>Panicoideae</taxon>
        <taxon>Panicodae</taxon>
        <taxon>Paniceae</taxon>
        <taxon>Panicinae</taxon>
        <taxon>Panicum</taxon>
        <taxon>Panicum sect. Hiantes</taxon>
    </lineage>
</organism>
<feature type="region of interest" description="Disordered" evidence="1">
    <location>
        <begin position="22"/>
        <end position="133"/>
    </location>
</feature>
<dbReference type="EMBL" id="CM029040">
    <property type="protein sequence ID" value="KAG2633946.1"/>
    <property type="molecule type" value="Genomic_DNA"/>
</dbReference>
<dbReference type="AlphaFoldDB" id="A0A8T0VJZ4"/>